<dbReference type="STRING" id="344882.ABB29_02925"/>
<evidence type="ECO:0000256" key="1">
    <source>
        <dbReference type="ARBA" id="ARBA00022527"/>
    </source>
</evidence>
<reference evidence="3 4" key="1">
    <citation type="submission" date="2015-05" db="EMBL/GenBank/DDBJ databases">
        <title>Genome sequencing and analysis of members of genus Stenotrophomonas.</title>
        <authorList>
            <person name="Patil P.P."/>
            <person name="Midha S."/>
            <person name="Patil P.B."/>
        </authorList>
    </citation>
    <scope>NUCLEOTIDE SEQUENCE [LARGE SCALE GENOMIC DNA]</scope>
    <source>
        <strain evidence="3 4">DSM 21858</strain>
    </source>
</reference>
<evidence type="ECO:0000313" key="3">
    <source>
        <dbReference type="EMBL" id="KRG71704.1"/>
    </source>
</evidence>
<organism evidence="3 4">
    <name type="scientific">Pseudoxanthomonas dokdonensis</name>
    <dbReference type="NCBI Taxonomy" id="344882"/>
    <lineage>
        <taxon>Bacteria</taxon>
        <taxon>Pseudomonadati</taxon>
        <taxon>Pseudomonadota</taxon>
        <taxon>Gammaproteobacteria</taxon>
        <taxon>Lysobacterales</taxon>
        <taxon>Lysobacteraceae</taxon>
        <taxon>Pseudoxanthomonas</taxon>
    </lineage>
</organism>
<dbReference type="EMBL" id="LDJL01000002">
    <property type="protein sequence ID" value="KRG71704.1"/>
    <property type="molecule type" value="Genomic_DNA"/>
</dbReference>
<dbReference type="Pfam" id="PF13581">
    <property type="entry name" value="HATPase_c_2"/>
    <property type="match status" value="1"/>
</dbReference>
<dbReference type="GO" id="GO:0004674">
    <property type="term" value="F:protein serine/threonine kinase activity"/>
    <property type="evidence" value="ECO:0007669"/>
    <property type="project" value="UniProtKB-KW"/>
</dbReference>
<protein>
    <recommendedName>
        <fullName evidence="2">Histidine kinase/HSP90-like ATPase domain-containing protein</fullName>
    </recommendedName>
</protein>
<keyword evidence="1" id="KW-0418">Kinase</keyword>
<dbReference type="Proteomes" id="UP000052052">
    <property type="component" value="Unassembled WGS sequence"/>
</dbReference>
<dbReference type="InterPro" id="IPR003594">
    <property type="entry name" value="HATPase_dom"/>
</dbReference>
<dbReference type="PANTHER" id="PTHR35526">
    <property type="entry name" value="ANTI-SIGMA-F FACTOR RSBW-RELATED"/>
    <property type="match status" value="1"/>
</dbReference>
<feature type="domain" description="Histidine kinase/HSP90-like ATPase" evidence="2">
    <location>
        <begin position="10"/>
        <end position="135"/>
    </location>
</feature>
<evidence type="ECO:0000259" key="2">
    <source>
        <dbReference type="Pfam" id="PF13581"/>
    </source>
</evidence>
<keyword evidence="1" id="KW-0808">Transferase</keyword>
<dbReference type="InterPro" id="IPR050267">
    <property type="entry name" value="Anti-sigma-factor_SerPK"/>
</dbReference>
<dbReference type="SUPFAM" id="SSF55874">
    <property type="entry name" value="ATPase domain of HSP90 chaperone/DNA topoisomerase II/histidine kinase"/>
    <property type="match status" value="1"/>
</dbReference>
<dbReference type="RefSeq" id="WP_057657100.1">
    <property type="nucleotide sequence ID" value="NZ_LDJL01000002.1"/>
</dbReference>
<keyword evidence="4" id="KW-1185">Reference proteome</keyword>
<accession>A0A0R0D2V2</accession>
<proteinExistence type="predicted"/>
<keyword evidence="1" id="KW-0723">Serine/threonine-protein kinase</keyword>
<dbReference type="InterPro" id="IPR036890">
    <property type="entry name" value="HATPase_C_sf"/>
</dbReference>
<name>A0A0R0D2V2_9GAMM</name>
<comment type="caution">
    <text evidence="3">The sequence shown here is derived from an EMBL/GenBank/DDBJ whole genome shotgun (WGS) entry which is preliminary data.</text>
</comment>
<dbReference type="AlphaFoldDB" id="A0A0R0D2V2"/>
<sequence>MLIHLTVPGESSHVEDLNTALDAVLSRHRIDQAVRDDVRLIVEELASNAIGHGGADVSQSPEHALSVHLVLDGDLLRLEFRDTGSAYDPLAAPDPDLDADVEDRPIGGLGIFLIRQLAEDIAYERRDDLNILRISLRHPPLENPDA</sequence>
<dbReference type="CDD" id="cd16936">
    <property type="entry name" value="HATPase_RsbW-like"/>
    <property type="match status" value="1"/>
</dbReference>
<gene>
    <name evidence="3" type="ORF">ABB29_02925</name>
</gene>
<dbReference type="OrthoDB" id="9792240at2"/>
<dbReference type="PANTHER" id="PTHR35526:SF6">
    <property type="entry name" value="SLR1861 PROTEIN"/>
    <property type="match status" value="1"/>
</dbReference>
<dbReference type="PATRIC" id="fig|344882.3.peg.1796"/>
<dbReference type="Gene3D" id="3.30.565.10">
    <property type="entry name" value="Histidine kinase-like ATPase, C-terminal domain"/>
    <property type="match status" value="1"/>
</dbReference>
<evidence type="ECO:0000313" key="4">
    <source>
        <dbReference type="Proteomes" id="UP000052052"/>
    </source>
</evidence>